<gene>
    <name evidence="1" type="primary">dps_1</name>
    <name evidence="1" type="ORF">NCTC13098_05182</name>
</gene>
<dbReference type="AlphaFoldDB" id="A0A3P8KHS8"/>
<dbReference type="EC" id="1.16.-.-" evidence="1"/>
<dbReference type="EMBL" id="LR131271">
    <property type="protein sequence ID" value="VDR28795.1"/>
    <property type="molecule type" value="Genomic_DNA"/>
</dbReference>
<dbReference type="KEGG" id="rtg:NCTC13098_05182"/>
<protein>
    <submittedName>
        <fullName evidence="1">DNA protection during starvation protein</fullName>
        <ecNumber evidence="1">1.16.-.-</ecNumber>
    </submittedName>
</protein>
<evidence type="ECO:0000313" key="1">
    <source>
        <dbReference type="EMBL" id="VDR28795.1"/>
    </source>
</evidence>
<reference evidence="1 2" key="1">
    <citation type="submission" date="2018-12" db="EMBL/GenBank/DDBJ databases">
        <authorList>
            <consortium name="Pathogen Informatics"/>
        </authorList>
    </citation>
    <scope>NUCLEOTIDE SEQUENCE [LARGE SCALE GENOMIC DNA]</scope>
    <source>
        <strain evidence="1 2">NCTC13098</strain>
    </source>
</reference>
<evidence type="ECO:0000313" key="2">
    <source>
        <dbReference type="Proteomes" id="UP000274346"/>
    </source>
</evidence>
<dbReference type="GO" id="GO:0016491">
    <property type="term" value="F:oxidoreductase activity"/>
    <property type="evidence" value="ECO:0007669"/>
    <property type="project" value="UniProtKB-KW"/>
</dbReference>
<name>A0A3P8KHS8_RAOTE</name>
<accession>A0A3P8KHS8</accession>
<keyword evidence="1" id="KW-0560">Oxidoreductase</keyword>
<dbReference type="Proteomes" id="UP000274346">
    <property type="component" value="Chromosome"/>
</dbReference>
<proteinExistence type="predicted"/>
<sequence length="30" mass="3434">MSTAKLVKTKASNLLYTRNDVTGQRKESHR</sequence>
<organism evidence="1 2">
    <name type="scientific">Raoultella terrigena</name>
    <name type="common">Klebsiella terrigena</name>
    <dbReference type="NCBI Taxonomy" id="577"/>
    <lineage>
        <taxon>Bacteria</taxon>
        <taxon>Pseudomonadati</taxon>
        <taxon>Pseudomonadota</taxon>
        <taxon>Gammaproteobacteria</taxon>
        <taxon>Enterobacterales</taxon>
        <taxon>Enterobacteriaceae</taxon>
        <taxon>Klebsiella/Raoultella group</taxon>
        <taxon>Raoultella</taxon>
    </lineage>
</organism>